<sequence>MLWRKKQITPARIIIVGFALLILTGTLLLMLPISTKGPGGASFLDALFTATSATCVTGLIVQDTALYWTTFGQFIIILLIQIGGMGVVTVAVAVAVFSGKKIGLKQRWVMQESISAPQVGGIIRMTGFILKSLFLMEGIGAALLAVRFIPEFGVARGLWYSVFHSISAFCNAGFDLMGIKSPFSSLTDYTGDPIVSLTIAFLIIFGGIGFMTWKDVRQHKYHLRAFSLQSKLILATTAGLILIPTLLFYFFEFGRPVWDSLSSGERILASFFQAVTPRTAGFNSVDLTSLSEPSQAITILLMLVGGAPGSTAGGFKVTTLAVLVLTASAILRRQSAPECFGRRLMPEALMNAATIVLLYFTLFFTGGAAICAMEDITLMEALFETASAVGTVGLTLGATPTLGTISKLILIFLMYFGRVGGLTLIYAMLSGKNRQTSMYPQEKVTVS</sequence>
<dbReference type="InterPro" id="IPR003445">
    <property type="entry name" value="Cat_transpt"/>
</dbReference>
<evidence type="ECO:0000313" key="12">
    <source>
        <dbReference type="Proteomes" id="UP000823849"/>
    </source>
</evidence>
<organism evidence="11 12">
    <name type="scientific">Candidatus Fusicatenibacter intestinigallinarum</name>
    <dbReference type="NCBI Taxonomy" id="2838598"/>
    <lineage>
        <taxon>Bacteria</taxon>
        <taxon>Bacillati</taxon>
        <taxon>Bacillota</taxon>
        <taxon>Clostridia</taxon>
        <taxon>Lachnospirales</taxon>
        <taxon>Lachnospiraceae</taxon>
        <taxon>Fusicatenibacter</taxon>
    </lineage>
</organism>
<keyword evidence="5 10" id="KW-0812">Transmembrane</keyword>
<keyword evidence="7 10" id="KW-1133">Transmembrane helix</keyword>
<dbReference type="Proteomes" id="UP000823849">
    <property type="component" value="Unassembled WGS sequence"/>
</dbReference>
<feature type="transmembrane region" description="Helical" evidence="10">
    <location>
        <begin position="12"/>
        <end position="31"/>
    </location>
</feature>
<reference evidence="11" key="2">
    <citation type="submission" date="2021-04" db="EMBL/GenBank/DDBJ databases">
        <authorList>
            <person name="Gilroy R."/>
        </authorList>
    </citation>
    <scope>NUCLEOTIDE SEQUENCE</scope>
    <source>
        <strain evidence="11">CHK185-5351</strain>
    </source>
</reference>
<feature type="transmembrane region" description="Helical" evidence="10">
    <location>
        <begin position="128"/>
        <end position="149"/>
    </location>
</feature>
<keyword evidence="6" id="KW-0630">Potassium</keyword>
<gene>
    <name evidence="11" type="ORF">H9705_02625</name>
</gene>
<evidence type="ECO:0000256" key="4">
    <source>
        <dbReference type="ARBA" id="ARBA00022538"/>
    </source>
</evidence>
<evidence type="ECO:0000256" key="9">
    <source>
        <dbReference type="ARBA" id="ARBA00023136"/>
    </source>
</evidence>
<evidence type="ECO:0000256" key="7">
    <source>
        <dbReference type="ARBA" id="ARBA00022989"/>
    </source>
</evidence>
<dbReference type="Pfam" id="PF02386">
    <property type="entry name" value="TrkH"/>
    <property type="match status" value="1"/>
</dbReference>
<feature type="transmembrane region" description="Helical" evidence="10">
    <location>
        <begin position="194"/>
        <end position="211"/>
    </location>
</feature>
<accession>A0A9D2SL92</accession>
<dbReference type="PANTHER" id="PTHR32024:SF1">
    <property type="entry name" value="KTR SYSTEM POTASSIUM UPTAKE PROTEIN B"/>
    <property type="match status" value="1"/>
</dbReference>
<evidence type="ECO:0000256" key="2">
    <source>
        <dbReference type="ARBA" id="ARBA00022448"/>
    </source>
</evidence>
<evidence type="ECO:0000256" key="5">
    <source>
        <dbReference type="ARBA" id="ARBA00022692"/>
    </source>
</evidence>
<feature type="transmembrane region" description="Helical" evidence="10">
    <location>
        <begin position="232"/>
        <end position="251"/>
    </location>
</feature>
<evidence type="ECO:0000313" key="11">
    <source>
        <dbReference type="EMBL" id="HJC14711.1"/>
    </source>
</evidence>
<evidence type="ECO:0000256" key="3">
    <source>
        <dbReference type="ARBA" id="ARBA00022475"/>
    </source>
</evidence>
<keyword evidence="8" id="KW-0406">Ion transport</keyword>
<evidence type="ECO:0000256" key="8">
    <source>
        <dbReference type="ARBA" id="ARBA00023065"/>
    </source>
</evidence>
<keyword evidence="3" id="KW-1003">Cell membrane</keyword>
<name>A0A9D2SL92_9FIRM</name>
<evidence type="ECO:0000256" key="6">
    <source>
        <dbReference type="ARBA" id="ARBA00022958"/>
    </source>
</evidence>
<feature type="transmembrane region" description="Helical" evidence="10">
    <location>
        <begin position="43"/>
        <end position="62"/>
    </location>
</feature>
<dbReference type="EMBL" id="DWWU01000011">
    <property type="protein sequence ID" value="HJC14711.1"/>
    <property type="molecule type" value="Genomic_DNA"/>
</dbReference>
<evidence type="ECO:0000256" key="1">
    <source>
        <dbReference type="ARBA" id="ARBA00004651"/>
    </source>
</evidence>
<comment type="subcellular location">
    <subcellularLocation>
        <location evidence="1">Cell membrane</location>
        <topology evidence="1">Multi-pass membrane protein</topology>
    </subcellularLocation>
</comment>
<protein>
    <submittedName>
        <fullName evidence="11">TrkH family potassium uptake protein</fullName>
    </submittedName>
</protein>
<keyword evidence="2" id="KW-0813">Transport</keyword>
<dbReference type="AlphaFoldDB" id="A0A9D2SL92"/>
<keyword evidence="9 10" id="KW-0472">Membrane</keyword>
<feature type="transmembrane region" description="Helical" evidence="10">
    <location>
        <begin position="348"/>
        <end position="370"/>
    </location>
</feature>
<keyword evidence="4" id="KW-0633">Potassium transport</keyword>
<reference evidence="11" key="1">
    <citation type="journal article" date="2021" name="PeerJ">
        <title>Extensive microbial diversity within the chicken gut microbiome revealed by metagenomics and culture.</title>
        <authorList>
            <person name="Gilroy R."/>
            <person name="Ravi A."/>
            <person name="Getino M."/>
            <person name="Pursley I."/>
            <person name="Horton D.L."/>
            <person name="Alikhan N.F."/>
            <person name="Baker D."/>
            <person name="Gharbi K."/>
            <person name="Hall N."/>
            <person name="Watson M."/>
            <person name="Adriaenssens E.M."/>
            <person name="Foster-Nyarko E."/>
            <person name="Jarju S."/>
            <person name="Secka A."/>
            <person name="Antonio M."/>
            <person name="Oren A."/>
            <person name="Chaudhuri R.R."/>
            <person name="La Ragione R."/>
            <person name="Hildebrand F."/>
            <person name="Pallen M.J."/>
        </authorList>
    </citation>
    <scope>NUCLEOTIDE SEQUENCE</scope>
    <source>
        <strain evidence="11">CHK185-5351</strain>
    </source>
</reference>
<dbReference type="GO" id="GO:0005886">
    <property type="term" value="C:plasma membrane"/>
    <property type="evidence" value="ECO:0007669"/>
    <property type="project" value="UniProtKB-SubCell"/>
</dbReference>
<feature type="transmembrane region" description="Helical" evidence="10">
    <location>
        <begin position="408"/>
        <end position="429"/>
    </location>
</feature>
<dbReference type="GO" id="GO:0015379">
    <property type="term" value="F:potassium:chloride symporter activity"/>
    <property type="evidence" value="ECO:0007669"/>
    <property type="project" value="InterPro"/>
</dbReference>
<dbReference type="NCBIfam" id="TIGR00933">
    <property type="entry name" value="2a38"/>
    <property type="match status" value="1"/>
</dbReference>
<dbReference type="InterPro" id="IPR004772">
    <property type="entry name" value="TrkH"/>
</dbReference>
<feature type="transmembrane region" description="Helical" evidence="10">
    <location>
        <begin position="296"/>
        <end position="327"/>
    </location>
</feature>
<evidence type="ECO:0000256" key="10">
    <source>
        <dbReference type="SAM" id="Phobius"/>
    </source>
</evidence>
<dbReference type="PANTHER" id="PTHR32024">
    <property type="entry name" value="TRK SYSTEM POTASSIUM UPTAKE PROTEIN TRKG-RELATED"/>
    <property type="match status" value="1"/>
</dbReference>
<proteinExistence type="predicted"/>
<comment type="caution">
    <text evidence="11">The sequence shown here is derived from an EMBL/GenBank/DDBJ whole genome shotgun (WGS) entry which is preliminary data.</text>
</comment>
<feature type="transmembrane region" description="Helical" evidence="10">
    <location>
        <begin position="74"/>
        <end position="97"/>
    </location>
</feature>